<protein>
    <submittedName>
        <fullName evidence="2">LamG domain-containing protein</fullName>
    </submittedName>
</protein>
<dbReference type="NCBIfam" id="NF033679">
    <property type="entry name" value="DNRLRE_dom"/>
    <property type="match status" value="1"/>
</dbReference>
<comment type="caution">
    <text evidence="2">The sequence shown here is derived from an EMBL/GenBank/DDBJ whole genome shotgun (WGS) entry which is preliminary data.</text>
</comment>
<dbReference type="Gene3D" id="2.60.40.10">
    <property type="entry name" value="Immunoglobulins"/>
    <property type="match status" value="1"/>
</dbReference>
<dbReference type="Proteomes" id="UP000309128">
    <property type="component" value="Unassembled WGS sequence"/>
</dbReference>
<dbReference type="Gene3D" id="2.60.120.200">
    <property type="match status" value="1"/>
</dbReference>
<keyword evidence="3" id="KW-1185">Reference proteome</keyword>
<accession>A0A5S4FWI6</accession>
<feature type="region of interest" description="Disordered" evidence="1">
    <location>
        <begin position="1"/>
        <end position="22"/>
    </location>
</feature>
<organism evidence="2 3">
    <name type="scientific">Nonomuraea turkmeniaca</name>
    <dbReference type="NCBI Taxonomy" id="103838"/>
    <lineage>
        <taxon>Bacteria</taxon>
        <taxon>Bacillati</taxon>
        <taxon>Actinomycetota</taxon>
        <taxon>Actinomycetes</taxon>
        <taxon>Streptosporangiales</taxon>
        <taxon>Streptosporangiaceae</taxon>
        <taxon>Nonomuraea</taxon>
    </lineage>
</organism>
<dbReference type="Pfam" id="PF13385">
    <property type="entry name" value="Laminin_G_3"/>
    <property type="match status" value="1"/>
</dbReference>
<dbReference type="Gene3D" id="2.60.120.260">
    <property type="entry name" value="Galactose-binding domain-like"/>
    <property type="match status" value="1"/>
</dbReference>
<dbReference type="GO" id="GO:0005975">
    <property type="term" value="P:carbohydrate metabolic process"/>
    <property type="evidence" value="ECO:0007669"/>
    <property type="project" value="UniProtKB-ARBA"/>
</dbReference>
<dbReference type="SUPFAM" id="SSF49899">
    <property type="entry name" value="Concanavalin A-like lectins/glucanases"/>
    <property type="match status" value="1"/>
</dbReference>
<evidence type="ECO:0000313" key="3">
    <source>
        <dbReference type="Proteomes" id="UP000309128"/>
    </source>
</evidence>
<dbReference type="RefSeq" id="WP_138664434.1">
    <property type="nucleotide sequence ID" value="NZ_VCKY01000005.1"/>
</dbReference>
<dbReference type="EMBL" id="VCKY01000005">
    <property type="protein sequence ID" value="TMR25009.1"/>
    <property type="molecule type" value="Genomic_DNA"/>
</dbReference>
<dbReference type="OrthoDB" id="176279at2"/>
<gene>
    <name evidence="2" type="ORF">ETD86_02515</name>
</gene>
<reference evidence="2 3" key="1">
    <citation type="submission" date="2019-05" db="EMBL/GenBank/DDBJ databases">
        <title>Draft genome sequence of Nonomuraea turkmeniaca DSM 43926.</title>
        <authorList>
            <person name="Saricaoglu S."/>
            <person name="Isik K."/>
        </authorList>
    </citation>
    <scope>NUCLEOTIDE SEQUENCE [LARGE SCALE GENOMIC DNA]</scope>
    <source>
        <strain evidence="2 3">DSM 43926</strain>
    </source>
</reference>
<proteinExistence type="predicted"/>
<evidence type="ECO:0000313" key="2">
    <source>
        <dbReference type="EMBL" id="TMR25009.1"/>
    </source>
</evidence>
<evidence type="ECO:0000256" key="1">
    <source>
        <dbReference type="SAM" id="MobiDB-lite"/>
    </source>
</evidence>
<dbReference type="InterPro" id="IPR013320">
    <property type="entry name" value="ConA-like_dom_sf"/>
</dbReference>
<name>A0A5S4FWI6_9ACTN</name>
<dbReference type="AlphaFoldDB" id="A0A5S4FWI6"/>
<sequence length="1069" mass="113334">MPAQARPVAVSTANSTVAPPPAGGEDYASAAALAYRWQKPIEVVSAQSSTTREWAMPDGSFSADVYLGDEWAPGPIAGKPWNRIDLTLSRRADGTIGPAVDTRGLSLSAVQPDEAEHLVATLGAGTQQVGIGWPGALPEPVLRENLATYADVRPGVDLLVEALASGFEFSIVVKTREAAQALGSVRLPWRTGEYTPRKLETGAIELVAADGQVHGELPTADMFDASQAPETGEARQIGTMEMTPAGSGTSQSLVLTPDTAALADPATVYPVKLDPPVTLRPAFDAFVATNYRSDQSGSKDLKLGHVVDRGQSITARSYLRFDGLKKYAGADVVSAELFLWNYHSWSYSCDSAGWDAYISPHVDSRLRWTNQPDPGAKIGHSTLTKGDEPRCRGGWVSIPVKNGFQAGFDNGWSSLSIMLRASSESSQLGWKRMYSSQAPKNRPYVSLRYNRKPGTPNTLKISDCYQACASPAMVRDHTPTLSAKVSDPDGGTVKAVYEVWNSTATTRRATSGTALTGVASGAARPWSVTPALPDGAYKWRAKACDAYGCGGWSGWFSFTIDTTNPGLPLVFSTPYADRSTGTWNGGPGIGGQFSFGPNGTRDIAEYKYSLNNGAVVSAPTGPQTERLTADQQQVSADLDGFATPAGATLARDTTLDHGGSDKASLKISPAAASTGVPGDSFAGLTRTSGCMCQSMTTGHRYMASGWIYVPAATGLNPAHASRGLRIVGFYKDAGGVYHEVASKMPTAVGQWQQLHVVLTVPAGATEAFFRLYNGMDYGSGKAVYWDHLSVVEAKVVPIKPTKDGMNVLRVQALDKAGNLSDPRTYMFLVKASGEAWLWGLDEGTGTTAASVPNTRPATFSGTGLSWTEPRLGDAAIASTGEGYLTTGSAVLNTQHPSGFSVAAWVRLTDTTVPRRTIVAQEGANGSMFRLEYRRDLDFDADGILDPAWCFTVTASDAPGAAESRACSREFVVPGDWIPLVGIYKMDKTLELYVKGTPDLGGARAAGPAIDGWSATGPLSMGKSRSGSAAVALWYGDLDEVGAYQRELVTTEILTFACGPDLSWCLEPSS</sequence>
<dbReference type="InterPro" id="IPR013783">
    <property type="entry name" value="Ig-like_fold"/>
</dbReference>